<dbReference type="CDD" id="cd00860">
    <property type="entry name" value="ThrRS_anticodon"/>
    <property type="match status" value="1"/>
</dbReference>
<evidence type="ECO:0000256" key="4">
    <source>
        <dbReference type="ARBA" id="ARBA00022598"/>
    </source>
</evidence>
<evidence type="ECO:0000313" key="17">
    <source>
        <dbReference type="Proteomes" id="UP000321736"/>
    </source>
</evidence>
<comment type="subcellular location">
    <subcellularLocation>
        <location evidence="13">Cytoplasm</location>
    </subcellularLocation>
</comment>
<evidence type="ECO:0000256" key="1">
    <source>
        <dbReference type="ARBA" id="ARBA00008226"/>
    </source>
</evidence>
<feature type="binding site" evidence="13">
    <location>
        <position position="381"/>
    </location>
    <ligand>
        <name>Zn(2+)</name>
        <dbReference type="ChEBI" id="CHEBI:29105"/>
        <note>catalytic</note>
    </ligand>
</feature>
<dbReference type="GO" id="GO:0005524">
    <property type="term" value="F:ATP binding"/>
    <property type="evidence" value="ECO:0007669"/>
    <property type="project" value="UniProtKB-UniRule"/>
</dbReference>
<dbReference type="SUPFAM" id="SSF52954">
    <property type="entry name" value="Class II aaRS ABD-related"/>
    <property type="match status" value="1"/>
</dbReference>
<dbReference type="RefSeq" id="WP_095106721.1">
    <property type="nucleotide sequence ID" value="NZ_BKAR01000003.1"/>
</dbReference>
<dbReference type="EC" id="6.1.1.3" evidence="13"/>
<comment type="similarity">
    <text evidence="1 13">Belongs to the class-II aminoacyl-tRNA synthetase family.</text>
</comment>
<evidence type="ECO:0000259" key="15">
    <source>
        <dbReference type="PROSITE" id="PS51880"/>
    </source>
</evidence>
<dbReference type="PANTHER" id="PTHR11451">
    <property type="entry name" value="THREONINE-TRNA LIGASE"/>
    <property type="match status" value="1"/>
</dbReference>
<dbReference type="InterPro" id="IPR012675">
    <property type="entry name" value="Beta-grasp_dom_sf"/>
</dbReference>
<dbReference type="InterPro" id="IPR045864">
    <property type="entry name" value="aa-tRNA-synth_II/BPL/LPL"/>
</dbReference>
<dbReference type="SUPFAM" id="SSF81271">
    <property type="entry name" value="TGS-like"/>
    <property type="match status" value="1"/>
</dbReference>
<keyword evidence="6 13" id="KW-0547">Nucleotide-binding</keyword>
<dbReference type="PROSITE" id="PS51880">
    <property type="entry name" value="TGS"/>
    <property type="match status" value="1"/>
</dbReference>
<dbReference type="InterPro" id="IPR036621">
    <property type="entry name" value="Anticodon-bd_dom_sf"/>
</dbReference>
<evidence type="ECO:0000256" key="8">
    <source>
        <dbReference type="ARBA" id="ARBA00022840"/>
    </source>
</evidence>
<keyword evidence="8 13" id="KW-0067">ATP-binding</keyword>
<dbReference type="HAMAP" id="MF_00184">
    <property type="entry name" value="Thr_tRNA_synth"/>
    <property type="match status" value="1"/>
</dbReference>
<dbReference type="InterPro" id="IPR033728">
    <property type="entry name" value="ThrRS_core"/>
</dbReference>
<dbReference type="SUPFAM" id="SSF55681">
    <property type="entry name" value="Class II aaRS and biotin synthetases"/>
    <property type="match status" value="1"/>
</dbReference>
<keyword evidence="4 13" id="KW-0436">Ligase</keyword>
<dbReference type="GO" id="GO:0016740">
    <property type="term" value="F:transferase activity"/>
    <property type="evidence" value="ECO:0007669"/>
    <property type="project" value="UniProtKB-ARBA"/>
</dbReference>
<dbReference type="Gene3D" id="3.10.20.30">
    <property type="match status" value="1"/>
</dbReference>
<evidence type="ECO:0000256" key="10">
    <source>
        <dbReference type="ARBA" id="ARBA00022917"/>
    </source>
</evidence>
<comment type="subunit">
    <text evidence="13">Homodimer.</text>
</comment>
<dbReference type="AlphaFoldDB" id="A0A239UHA8"/>
<dbReference type="NCBIfam" id="TIGR00418">
    <property type="entry name" value="thrS"/>
    <property type="match status" value="1"/>
</dbReference>
<comment type="caution">
    <text evidence="16">The sequence shown here is derived from an EMBL/GenBank/DDBJ whole genome shotgun (WGS) entry which is preliminary data.</text>
</comment>
<dbReference type="Pfam" id="PF00587">
    <property type="entry name" value="tRNA-synt_2b"/>
    <property type="match status" value="1"/>
</dbReference>
<dbReference type="PANTHER" id="PTHR11451:SF44">
    <property type="entry name" value="THREONINE--TRNA LIGASE, CHLOROPLASTIC_MITOCHONDRIAL 2"/>
    <property type="match status" value="1"/>
</dbReference>
<dbReference type="Pfam" id="PF03129">
    <property type="entry name" value="HGTP_anticodon"/>
    <property type="match status" value="1"/>
</dbReference>
<organism evidence="16 17">
    <name type="scientific">Staphylococcus piscifermentans</name>
    <dbReference type="NCBI Taxonomy" id="70258"/>
    <lineage>
        <taxon>Bacteria</taxon>
        <taxon>Bacillati</taxon>
        <taxon>Bacillota</taxon>
        <taxon>Bacilli</taxon>
        <taxon>Bacillales</taxon>
        <taxon>Staphylococcaceae</taxon>
        <taxon>Staphylococcus</taxon>
    </lineage>
</organism>
<sequence length="635" mass="73062">MEQQVIVTLPDQRKLEVEPNTTLYQVAQKIGSSFAKKAAMASVNGELHGLNTQIEKDCQVEFFTYEDKEGLEAIRYTLGFLVGEAASKHEVEVADFGVNKEQFYCDFKAANNLKAADLEVITKSLNKMISANHPIEVREYPKLEALDLFKDNPFMQHHIEQAESSVSVAVHGDYKAVIDQPLVTNLSKVKNFKLQSISATNWLRDVNNESLQRIAGFAFADAKALEDHLAFIEKYEQVNHRRLGKELDIFSFSEYAPGMPFYAHNGQVIRLELQNMLRQLQFESDYEEVYTPFIMDETLWKNSGHWDHYKENMYFTEVDEQTYALKPMNCPGHMLIYKNHLHSYRDLPIRMAEFGQVHRHELSGSLNGLFRVRTFNQDDAHIFVRRDQIESEILEVLGLIHKVYSVFGFDYSIELSTRPDDFMGEIELWDFAEQSLENVLNQHGFDYTVNEKDGAFYGPKIDIHIKDALGRSHQCGTVQLDFQMPEKFDLTFVNQEGEKERPVVIHRAIYGSSDRFIGILLEHFGGNLPLWLAPVQLEVIPVNADLHLDAVKDLKRRLKKEGFRVELDLSDEKMGYKIRQAHLKKVPYTLVVGDNEVENGTVAVRKRGESEEHSVNVEDFVKQLKEEADVLSKVE</sequence>
<dbReference type="GO" id="GO:0140096">
    <property type="term" value="F:catalytic activity, acting on a protein"/>
    <property type="evidence" value="ECO:0007669"/>
    <property type="project" value="UniProtKB-ARBA"/>
</dbReference>
<keyword evidence="5 13" id="KW-0479">Metal-binding</keyword>
<evidence type="ECO:0000256" key="3">
    <source>
        <dbReference type="ARBA" id="ARBA00022555"/>
    </source>
</evidence>
<evidence type="ECO:0000256" key="6">
    <source>
        <dbReference type="ARBA" id="ARBA00022741"/>
    </source>
</evidence>
<keyword evidence="9 13" id="KW-0694">RNA-binding</keyword>
<reference evidence="16 17" key="1">
    <citation type="submission" date="2019-07" db="EMBL/GenBank/DDBJ databases">
        <title>Whole genome shotgun sequence of Staphylococcus piscifermentans NBRC 109625.</title>
        <authorList>
            <person name="Hosoyama A."/>
            <person name="Uohara A."/>
            <person name="Ohji S."/>
            <person name="Ichikawa N."/>
        </authorList>
    </citation>
    <scope>NUCLEOTIDE SEQUENCE [LARGE SCALE GENOMIC DNA]</scope>
    <source>
        <strain evidence="16 17">NBRC 109625</strain>
    </source>
</reference>
<feature type="domain" description="TGS" evidence="15">
    <location>
        <begin position="1"/>
        <end position="64"/>
    </location>
</feature>
<evidence type="ECO:0000256" key="13">
    <source>
        <dbReference type="HAMAP-Rule" id="MF_00184"/>
    </source>
</evidence>
<feature type="binding site" evidence="13">
    <location>
        <position position="506"/>
    </location>
    <ligand>
        <name>Zn(2+)</name>
        <dbReference type="ChEBI" id="CHEBI:29105"/>
        <note>catalytic</note>
    </ligand>
</feature>
<keyword evidence="7 13" id="KW-0862">Zinc</keyword>
<keyword evidence="11 13" id="KW-0030">Aminoacyl-tRNA synthetase</keyword>
<name>A0A239UHA8_9STAP</name>
<keyword evidence="2 13" id="KW-0963">Cytoplasm</keyword>
<dbReference type="CDD" id="cd00771">
    <property type="entry name" value="ThrRS_core"/>
    <property type="match status" value="1"/>
</dbReference>
<gene>
    <name evidence="16" type="primary">thrS_1</name>
    <name evidence="13" type="synonym">thrS</name>
    <name evidence="16" type="ORF">SPI02_04590</name>
</gene>
<dbReference type="InterPro" id="IPR018163">
    <property type="entry name" value="Thr/Ala-tRNA-synth_IIc_edit"/>
</dbReference>
<accession>A0A239UHA8</accession>
<comment type="caution">
    <text evidence="13">Lacks conserved residue(s) required for the propagation of feature annotation.</text>
</comment>
<keyword evidence="10 13" id="KW-0648">Protein biosynthesis</keyword>
<dbReference type="Gene3D" id="3.30.980.10">
    <property type="entry name" value="Threonyl-trna Synthetase, Chain A, domain 2"/>
    <property type="match status" value="1"/>
</dbReference>
<dbReference type="FunFam" id="3.30.930.10:FF:000002">
    <property type="entry name" value="Threonine--tRNA ligase"/>
    <property type="match status" value="1"/>
</dbReference>
<feature type="domain" description="Aminoacyl-transfer RNA synthetases class-II family profile" evidence="14">
    <location>
        <begin position="227"/>
        <end position="529"/>
    </location>
</feature>
<dbReference type="InterPro" id="IPR047246">
    <property type="entry name" value="ThrRS_anticodon"/>
</dbReference>
<evidence type="ECO:0000256" key="5">
    <source>
        <dbReference type="ARBA" id="ARBA00022723"/>
    </source>
</evidence>
<dbReference type="OrthoDB" id="9802304at2"/>
<evidence type="ECO:0000256" key="11">
    <source>
        <dbReference type="ARBA" id="ARBA00023146"/>
    </source>
</evidence>
<dbReference type="InterPro" id="IPR004095">
    <property type="entry name" value="TGS"/>
</dbReference>
<dbReference type="Pfam" id="PF02824">
    <property type="entry name" value="TGS"/>
    <property type="match status" value="1"/>
</dbReference>
<dbReference type="CDD" id="cd01667">
    <property type="entry name" value="TGS_ThrRS"/>
    <property type="match status" value="1"/>
</dbReference>
<evidence type="ECO:0000256" key="2">
    <source>
        <dbReference type="ARBA" id="ARBA00022490"/>
    </source>
</evidence>
<comment type="cofactor">
    <cofactor evidence="13">
        <name>Zn(2+)</name>
        <dbReference type="ChEBI" id="CHEBI:29105"/>
    </cofactor>
    <text evidence="13">Binds 1 zinc ion per subunit.</text>
</comment>
<evidence type="ECO:0000313" key="16">
    <source>
        <dbReference type="EMBL" id="GEP83874.1"/>
    </source>
</evidence>
<dbReference type="PROSITE" id="PS50862">
    <property type="entry name" value="AA_TRNA_LIGASE_II"/>
    <property type="match status" value="1"/>
</dbReference>
<keyword evidence="3 13" id="KW-0820">tRNA-binding</keyword>
<dbReference type="InterPro" id="IPR004154">
    <property type="entry name" value="Anticodon-bd"/>
</dbReference>
<dbReference type="PRINTS" id="PR01047">
    <property type="entry name" value="TRNASYNTHTHR"/>
</dbReference>
<dbReference type="InterPro" id="IPR006195">
    <property type="entry name" value="aa-tRNA-synth_II"/>
</dbReference>
<evidence type="ECO:0000256" key="7">
    <source>
        <dbReference type="ARBA" id="ARBA00022833"/>
    </source>
</evidence>
<dbReference type="SUPFAM" id="SSF55186">
    <property type="entry name" value="ThrRS/AlaRS common domain"/>
    <property type="match status" value="1"/>
</dbReference>
<dbReference type="InterPro" id="IPR002314">
    <property type="entry name" value="aa-tRNA-synt_IIb"/>
</dbReference>
<dbReference type="GO" id="GO:0006435">
    <property type="term" value="P:threonyl-tRNA aminoacylation"/>
    <property type="evidence" value="ECO:0007669"/>
    <property type="project" value="UniProtKB-UniRule"/>
</dbReference>
<dbReference type="InterPro" id="IPR002320">
    <property type="entry name" value="Thr-tRNA-ligase_IIa"/>
</dbReference>
<protein>
    <recommendedName>
        <fullName evidence="13">Threonine--tRNA ligase</fullName>
        <ecNumber evidence="13">6.1.1.3</ecNumber>
    </recommendedName>
    <alternativeName>
        <fullName evidence="13">Threonyl-tRNA synthetase</fullName>
        <shortName evidence="13">ThrRS</shortName>
    </alternativeName>
</protein>
<evidence type="ECO:0000259" key="14">
    <source>
        <dbReference type="PROSITE" id="PS50862"/>
    </source>
</evidence>
<evidence type="ECO:0000256" key="9">
    <source>
        <dbReference type="ARBA" id="ARBA00022884"/>
    </source>
</evidence>
<dbReference type="Proteomes" id="UP000321736">
    <property type="component" value="Unassembled WGS sequence"/>
</dbReference>
<dbReference type="InterPro" id="IPR012676">
    <property type="entry name" value="TGS-like"/>
</dbReference>
<dbReference type="Gene3D" id="3.40.50.800">
    <property type="entry name" value="Anticodon-binding domain"/>
    <property type="match status" value="1"/>
</dbReference>
<dbReference type="GO" id="GO:0004829">
    <property type="term" value="F:threonine-tRNA ligase activity"/>
    <property type="evidence" value="ECO:0007669"/>
    <property type="project" value="UniProtKB-UniRule"/>
</dbReference>
<keyword evidence="17" id="KW-1185">Reference proteome</keyword>
<dbReference type="GO" id="GO:0046872">
    <property type="term" value="F:metal ion binding"/>
    <property type="evidence" value="ECO:0007669"/>
    <property type="project" value="UniProtKB-KW"/>
</dbReference>
<evidence type="ECO:0000256" key="12">
    <source>
        <dbReference type="ARBA" id="ARBA00049515"/>
    </source>
</evidence>
<dbReference type="GO" id="GO:0005737">
    <property type="term" value="C:cytoplasm"/>
    <property type="evidence" value="ECO:0007669"/>
    <property type="project" value="UniProtKB-SubCell"/>
</dbReference>
<dbReference type="FunFam" id="3.40.50.800:FF:000001">
    <property type="entry name" value="Threonine--tRNA ligase"/>
    <property type="match status" value="1"/>
</dbReference>
<dbReference type="Gene3D" id="3.30.930.10">
    <property type="entry name" value="Bira Bifunctional Protein, Domain 2"/>
    <property type="match status" value="1"/>
</dbReference>
<proteinExistence type="inferred from homology"/>
<dbReference type="EMBL" id="BKAR01000003">
    <property type="protein sequence ID" value="GEP83874.1"/>
    <property type="molecule type" value="Genomic_DNA"/>
</dbReference>
<feature type="binding site" evidence="13">
    <location>
        <position position="330"/>
    </location>
    <ligand>
        <name>Zn(2+)</name>
        <dbReference type="ChEBI" id="CHEBI:29105"/>
        <note>catalytic</note>
    </ligand>
</feature>
<comment type="catalytic activity">
    <reaction evidence="12 13">
        <text>tRNA(Thr) + L-threonine + ATP = L-threonyl-tRNA(Thr) + AMP + diphosphate + H(+)</text>
        <dbReference type="Rhea" id="RHEA:24624"/>
        <dbReference type="Rhea" id="RHEA-COMP:9670"/>
        <dbReference type="Rhea" id="RHEA-COMP:9704"/>
        <dbReference type="ChEBI" id="CHEBI:15378"/>
        <dbReference type="ChEBI" id="CHEBI:30616"/>
        <dbReference type="ChEBI" id="CHEBI:33019"/>
        <dbReference type="ChEBI" id="CHEBI:57926"/>
        <dbReference type="ChEBI" id="CHEBI:78442"/>
        <dbReference type="ChEBI" id="CHEBI:78534"/>
        <dbReference type="ChEBI" id="CHEBI:456215"/>
        <dbReference type="EC" id="6.1.1.3"/>
    </reaction>
</comment>
<dbReference type="GO" id="GO:0000049">
    <property type="term" value="F:tRNA binding"/>
    <property type="evidence" value="ECO:0007669"/>
    <property type="project" value="UniProtKB-KW"/>
</dbReference>